<feature type="compositionally biased region" description="Low complexity" evidence="1">
    <location>
        <begin position="92"/>
        <end position="103"/>
    </location>
</feature>
<evidence type="ECO:0008006" key="5">
    <source>
        <dbReference type="Google" id="ProtNLM"/>
    </source>
</evidence>
<organism evidence="3 4">
    <name type="scientific">Cupriavidus nantongensis</name>
    <dbReference type="NCBI Taxonomy" id="1796606"/>
    <lineage>
        <taxon>Bacteria</taxon>
        <taxon>Pseudomonadati</taxon>
        <taxon>Pseudomonadota</taxon>
        <taxon>Betaproteobacteria</taxon>
        <taxon>Burkholderiales</taxon>
        <taxon>Burkholderiaceae</taxon>
        <taxon>Cupriavidus</taxon>
    </lineage>
</organism>
<dbReference type="RefSeq" id="WP_062803247.1">
    <property type="nucleotide sequence ID" value="NZ_CP014845.1"/>
</dbReference>
<feature type="transmembrane region" description="Helical" evidence="2">
    <location>
        <begin position="53"/>
        <end position="72"/>
    </location>
</feature>
<feature type="compositionally biased region" description="Low complexity" evidence="1">
    <location>
        <begin position="264"/>
        <end position="278"/>
    </location>
</feature>
<dbReference type="OrthoDB" id="8929294at2"/>
<feature type="region of interest" description="Disordered" evidence="1">
    <location>
        <begin position="1"/>
        <end position="24"/>
    </location>
</feature>
<gene>
    <name evidence="3" type="ORF">A2G96_26975</name>
</gene>
<keyword evidence="4" id="KW-1185">Reference proteome</keyword>
<feature type="compositionally biased region" description="Polar residues" evidence="1">
    <location>
        <begin position="123"/>
        <end position="133"/>
    </location>
</feature>
<keyword evidence="2" id="KW-0472">Membrane</keyword>
<keyword evidence="2" id="KW-0812">Transmembrane</keyword>
<accession>A0A142JTM9</accession>
<evidence type="ECO:0000256" key="2">
    <source>
        <dbReference type="SAM" id="Phobius"/>
    </source>
</evidence>
<dbReference type="AlphaFoldDB" id="A0A142JTM9"/>
<dbReference type="EMBL" id="CP014845">
    <property type="protein sequence ID" value="AMR81441.1"/>
    <property type="molecule type" value="Genomic_DNA"/>
</dbReference>
<dbReference type="STRING" id="1796606.A2G96_26975"/>
<feature type="region of interest" description="Disordered" evidence="1">
    <location>
        <begin position="180"/>
        <end position="278"/>
    </location>
</feature>
<reference evidence="3 4" key="1">
    <citation type="submission" date="2016-03" db="EMBL/GenBank/DDBJ databases">
        <title>Complete genome sequence of a novel chlorpyrifos degrading bacterium, Cupriavidus nantongensis sp. X1.</title>
        <authorList>
            <person name="Fang L."/>
        </authorList>
    </citation>
    <scope>NUCLEOTIDE SEQUENCE [LARGE SCALE GENOMIC DNA]</scope>
    <source>
        <strain evidence="3 4">X1</strain>
    </source>
</reference>
<dbReference type="Proteomes" id="UP000075238">
    <property type="component" value="Chromosome 2"/>
</dbReference>
<keyword evidence="2" id="KW-1133">Transmembrane helix</keyword>
<evidence type="ECO:0000256" key="1">
    <source>
        <dbReference type="SAM" id="MobiDB-lite"/>
    </source>
</evidence>
<evidence type="ECO:0000313" key="3">
    <source>
        <dbReference type="EMBL" id="AMR81441.1"/>
    </source>
</evidence>
<sequence length="278" mass="27264">MSNSDDVKPSAPPTLFGSEPDAGAAGQTRILASLEGRVPMAAKAPARKPAGRYLGAGLVAVAATAVAGWLWLDRGADAPVSVQAGNPAVPAQPAAGVAAPGGQTLADNAPASAPVNAADPAESAQSVAENSQPQAATIVDADNSDPALDRLGKVEGTAVAAGAVAGATTLAALTSLGTQAAGAMPKTAEVSKNTKKTATSKTTPPVEKRTASTAANSKGKKTVAKATASAKSKTTRRKSSATTADPDAEVLAALLSQPEGKPISTATASTRSTTKARN</sequence>
<proteinExistence type="predicted"/>
<dbReference type="KEGG" id="cnan:A2G96_26975"/>
<evidence type="ECO:0000313" key="4">
    <source>
        <dbReference type="Proteomes" id="UP000075238"/>
    </source>
</evidence>
<feature type="region of interest" description="Disordered" evidence="1">
    <location>
        <begin position="92"/>
        <end position="133"/>
    </location>
</feature>
<protein>
    <recommendedName>
        <fullName evidence="5">Transmembrane protein</fullName>
    </recommendedName>
</protein>
<name>A0A142JTM9_9BURK</name>